<organism evidence="5">
    <name type="scientific">hydrothermal vent metagenome</name>
    <dbReference type="NCBI Taxonomy" id="652676"/>
    <lineage>
        <taxon>unclassified sequences</taxon>
        <taxon>metagenomes</taxon>
        <taxon>ecological metagenomes</taxon>
    </lineage>
</organism>
<name>A0A3B1AHV5_9ZZZZ</name>
<dbReference type="GO" id="GO:0030288">
    <property type="term" value="C:outer membrane-bounded periplasmic space"/>
    <property type="evidence" value="ECO:0007669"/>
    <property type="project" value="TreeGrafter"/>
</dbReference>
<dbReference type="GO" id="GO:0015920">
    <property type="term" value="P:lipopolysaccharide transport"/>
    <property type="evidence" value="ECO:0007669"/>
    <property type="project" value="InterPro"/>
</dbReference>
<dbReference type="Gene3D" id="2.60.450.10">
    <property type="entry name" value="Lipopolysaccharide (LPS) transport protein A like domain"/>
    <property type="match status" value="1"/>
</dbReference>
<feature type="domain" description="Organic solvent tolerance-like N-terminal" evidence="4">
    <location>
        <begin position="39"/>
        <end position="149"/>
    </location>
</feature>
<dbReference type="Pfam" id="PF03968">
    <property type="entry name" value="LptD_N"/>
    <property type="match status" value="1"/>
</dbReference>
<evidence type="ECO:0000256" key="1">
    <source>
        <dbReference type="ARBA" id="ARBA00022448"/>
    </source>
</evidence>
<keyword evidence="3" id="KW-0574">Periplasm</keyword>
<reference evidence="5" key="1">
    <citation type="submission" date="2018-06" db="EMBL/GenBank/DDBJ databases">
        <authorList>
            <person name="Zhirakovskaya E."/>
        </authorList>
    </citation>
    <scope>NUCLEOTIDE SEQUENCE</scope>
</reference>
<gene>
    <name evidence="5" type="ORF">MNBD_GAMMA26-1581</name>
</gene>
<dbReference type="NCBIfam" id="TIGR03002">
    <property type="entry name" value="outer_YhbN_LptA"/>
    <property type="match status" value="1"/>
</dbReference>
<dbReference type="InterPro" id="IPR052037">
    <property type="entry name" value="LPS_export_LptA"/>
</dbReference>
<keyword evidence="2" id="KW-0732">Signal</keyword>
<dbReference type="PANTHER" id="PTHR36504:SF1">
    <property type="entry name" value="LIPOPOLYSACCHARIDE EXPORT SYSTEM PROTEIN LPTA"/>
    <property type="match status" value="1"/>
</dbReference>
<dbReference type="HAMAP" id="MF_01914">
    <property type="entry name" value="LPS_assembly_LptA"/>
    <property type="match status" value="1"/>
</dbReference>
<dbReference type="PANTHER" id="PTHR36504">
    <property type="entry name" value="LIPOPOLYSACCHARIDE EXPORT SYSTEM PROTEIN LPTA"/>
    <property type="match status" value="1"/>
</dbReference>
<dbReference type="AlphaFoldDB" id="A0A3B1AHV5"/>
<proteinExistence type="inferred from homology"/>
<keyword evidence="1" id="KW-0813">Transport</keyword>
<dbReference type="GO" id="GO:0009279">
    <property type="term" value="C:cell outer membrane"/>
    <property type="evidence" value="ECO:0007669"/>
    <property type="project" value="TreeGrafter"/>
</dbReference>
<evidence type="ECO:0000256" key="3">
    <source>
        <dbReference type="ARBA" id="ARBA00022764"/>
    </source>
</evidence>
<evidence type="ECO:0000313" key="5">
    <source>
        <dbReference type="EMBL" id="VAX05489.1"/>
    </source>
</evidence>
<dbReference type="EMBL" id="UOFX01000006">
    <property type="protein sequence ID" value="VAX05489.1"/>
    <property type="molecule type" value="Genomic_DNA"/>
</dbReference>
<dbReference type="GO" id="GO:0001530">
    <property type="term" value="F:lipopolysaccharide binding"/>
    <property type="evidence" value="ECO:0007669"/>
    <property type="project" value="InterPro"/>
</dbReference>
<evidence type="ECO:0000256" key="2">
    <source>
        <dbReference type="ARBA" id="ARBA00022729"/>
    </source>
</evidence>
<accession>A0A3B1AHV5</accession>
<dbReference type="InterPro" id="IPR005653">
    <property type="entry name" value="OstA-like_N"/>
</dbReference>
<protein>
    <recommendedName>
        <fullName evidence="4">Organic solvent tolerance-like N-terminal domain-containing protein</fullName>
    </recommendedName>
</protein>
<dbReference type="GO" id="GO:0017089">
    <property type="term" value="F:glycolipid transfer activity"/>
    <property type="evidence" value="ECO:0007669"/>
    <property type="project" value="TreeGrafter"/>
</dbReference>
<evidence type="ECO:0000259" key="4">
    <source>
        <dbReference type="Pfam" id="PF03968"/>
    </source>
</evidence>
<dbReference type="InterPro" id="IPR014340">
    <property type="entry name" value="LptA"/>
</dbReference>
<sequence length="184" mass="20361">MKLTKPPLHSFSHIALLLALLLPGGQALALATDKDQPIQVEADGMEIDEQTGITTYVGNVEMVQGSIRLKADKVKIFRNDEGTERMEAEGKPVEFRQRPDNKEEDVRGYALRIKYNTNSELLYMMGEAVLFPGDGHKLTSENITYDRVKAVMKAGTAIPGVKKSGKPGRIKTILAPRKKKAVKK</sequence>